<accession>A9L6G1</accession>
<evidence type="ECO:0000259" key="4">
    <source>
        <dbReference type="Pfam" id="PF18818"/>
    </source>
</evidence>
<feature type="domain" description="Polyvalent protein metallopeptidase" evidence="4">
    <location>
        <begin position="292"/>
        <end position="414"/>
    </location>
</feature>
<gene>
    <name evidence="5" type="ordered locus">Sbal195_4587</name>
</gene>
<feature type="chain" id="PRO_5002740704" description="DNA primase TraC" evidence="2">
    <location>
        <begin position="21"/>
        <end position="434"/>
    </location>
</feature>
<sequence>MASKLAVALRSCLPIPNATAKPPSTVLLTARQVWLSWSFHSASWPLLVLSLSFTLPSYLSLTTTRLPRVRFAAARPCQSERWRASRTSGENEDDRPQTEQAAMTHSITTPASHTKPFSEQASLQATSRLSKDDISKSKTKSKSAKAFKKVDMYQVVTDQIIAALDKGVKPWVCPWQRNSIGAGLPINFDTKKAYSGINVLLLWAAAFDAGFSSNQFLTYNQANNLGGQVRKGEKGTSIIFYKSWEKENEQGEKEVIPMLKSFTVFNVEQIDGLNVEEVKGFNVNNSFDAIDHVESFINKTGANIVEQGDKAFFRPSTDNIVLPTRERFSNSLDFYCTALHELTHWTGAKSRLDRIKGSRFGSDDYAFEELIAELGASFLMAELNISGDVQHESYIASWLTQLKNDKRYIFKAASAASKAHQYLMQVTCEQLKAA</sequence>
<proteinExistence type="predicted"/>
<organism evidence="5 6">
    <name type="scientific">Shewanella baltica (strain OS195)</name>
    <dbReference type="NCBI Taxonomy" id="399599"/>
    <lineage>
        <taxon>Bacteria</taxon>
        <taxon>Pseudomonadati</taxon>
        <taxon>Pseudomonadota</taxon>
        <taxon>Gammaproteobacteria</taxon>
        <taxon>Alteromonadales</taxon>
        <taxon>Shewanellaceae</taxon>
        <taxon>Shewanella</taxon>
    </lineage>
</organism>
<dbReference type="KEGG" id="sbn:Sbal195_4587"/>
<dbReference type="Pfam" id="PF18818">
    <property type="entry name" value="MPTase-PolyVal"/>
    <property type="match status" value="1"/>
</dbReference>
<dbReference type="InterPro" id="IPR041459">
    <property type="entry name" value="MPTase-PolyVal"/>
</dbReference>
<evidence type="ECO:0000256" key="2">
    <source>
        <dbReference type="SAM" id="SignalP"/>
    </source>
</evidence>
<dbReference type="InterPro" id="IPR013610">
    <property type="entry name" value="ArdC_N"/>
</dbReference>
<dbReference type="HOGENOM" id="CLU_041111_0_1_6"/>
<dbReference type="Pfam" id="PF08401">
    <property type="entry name" value="ArdcN"/>
    <property type="match status" value="1"/>
</dbReference>
<reference evidence="5 6" key="1">
    <citation type="submission" date="2007-11" db="EMBL/GenBank/DDBJ databases">
        <title>Complete sequence of plasmid1 pS19501 of Shewanella baltica OS195.</title>
        <authorList>
            <consortium name="US DOE Joint Genome Institute"/>
            <person name="Copeland A."/>
            <person name="Lucas S."/>
            <person name="Lapidus A."/>
            <person name="Barry K."/>
            <person name="Glavina del Rio T."/>
            <person name="Dalin E."/>
            <person name="Tice H."/>
            <person name="Pitluck S."/>
            <person name="Chain P."/>
            <person name="Malfatti S."/>
            <person name="Shin M."/>
            <person name="Vergez L."/>
            <person name="Schmutz J."/>
            <person name="Larimer F."/>
            <person name="Land M."/>
            <person name="Hauser L."/>
            <person name="Kyrpides N."/>
            <person name="Kim E."/>
            <person name="Brettar I."/>
            <person name="Rodrigues J."/>
            <person name="Konstantinidis K."/>
            <person name="Klappenbach J."/>
            <person name="Hofle M."/>
            <person name="Tiedje J."/>
            <person name="Richardson P."/>
        </authorList>
    </citation>
    <scope>NUCLEOTIDE SEQUENCE [LARGE SCALE GENOMIC DNA]</scope>
    <source>
        <strain evidence="6">OS195</strain>
        <plasmid evidence="6">Plasmid pS19501</plasmid>
    </source>
</reference>
<dbReference type="AlphaFoldDB" id="A9L6G1"/>
<evidence type="ECO:0000313" key="6">
    <source>
        <dbReference type="Proteomes" id="UP000000770"/>
    </source>
</evidence>
<protein>
    <recommendedName>
        <fullName evidence="7">DNA primase TraC</fullName>
    </recommendedName>
</protein>
<feature type="compositionally biased region" description="Polar residues" evidence="1">
    <location>
        <begin position="98"/>
        <end position="128"/>
    </location>
</feature>
<evidence type="ECO:0000259" key="3">
    <source>
        <dbReference type="Pfam" id="PF08401"/>
    </source>
</evidence>
<name>A9L6G1_SHEB9</name>
<evidence type="ECO:0000313" key="5">
    <source>
        <dbReference type="EMBL" id="ABX51743.1"/>
    </source>
</evidence>
<dbReference type="Proteomes" id="UP000000770">
    <property type="component" value="Plasmid pS19501"/>
</dbReference>
<dbReference type="EMBL" id="CP000892">
    <property type="protein sequence ID" value="ABX51743.1"/>
    <property type="molecule type" value="Genomic_DNA"/>
</dbReference>
<feature type="domain" description="N-terminal" evidence="3">
    <location>
        <begin position="151"/>
        <end position="265"/>
    </location>
</feature>
<keyword evidence="2" id="KW-0732">Signal</keyword>
<dbReference type="GO" id="GO:0003697">
    <property type="term" value="F:single-stranded DNA binding"/>
    <property type="evidence" value="ECO:0007669"/>
    <property type="project" value="InterPro"/>
</dbReference>
<evidence type="ECO:0008006" key="7">
    <source>
        <dbReference type="Google" id="ProtNLM"/>
    </source>
</evidence>
<evidence type="ECO:0000256" key="1">
    <source>
        <dbReference type="SAM" id="MobiDB-lite"/>
    </source>
</evidence>
<keyword evidence="5" id="KW-0614">Plasmid</keyword>
<feature type="signal peptide" evidence="2">
    <location>
        <begin position="1"/>
        <end position="20"/>
    </location>
</feature>
<feature type="region of interest" description="Disordered" evidence="1">
    <location>
        <begin position="80"/>
        <end position="137"/>
    </location>
</feature>
<geneLocation type="plasmid" evidence="5 6">
    <name>pS19501</name>
</geneLocation>